<proteinExistence type="predicted"/>
<evidence type="ECO:0000313" key="1">
    <source>
        <dbReference type="EMBL" id="VDO24908.1"/>
    </source>
</evidence>
<name>A0A183F893_HELPZ</name>
<protein>
    <submittedName>
        <fullName evidence="1 3">Uncharacterized protein</fullName>
    </submittedName>
</protein>
<organism evidence="2 3">
    <name type="scientific">Heligmosomoides polygyrus</name>
    <name type="common">Parasitic roundworm</name>
    <dbReference type="NCBI Taxonomy" id="6339"/>
    <lineage>
        <taxon>Eukaryota</taxon>
        <taxon>Metazoa</taxon>
        <taxon>Ecdysozoa</taxon>
        <taxon>Nematoda</taxon>
        <taxon>Chromadorea</taxon>
        <taxon>Rhabditida</taxon>
        <taxon>Rhabditina</taxon>
        <taxon>Rhabditomorpha</taxon>
        <taxon>Strongyloidea</taxon>
        <taxon>Heligmosomidae</taxon>
        <taxon>Heligmosomoides</taxon>
    </lineage>
</organism>
<evidence type="ECO:0000313" key="2">
    <source>
        <dbReference type="Proteomes" id="UP000050761"/>
    </source>
</evidence>
<accession>A0A3P7X4C2</accession>
<evidence type="ECO:0000313" key="3">
    <source>
        <dbReference type="WBParaSite" id="HPBE_0000238501-mRNA-1"/>
    </source>
</evidence>
<dbReference type="WBParaSite" id="HPBE_0000238501-mRNA-1">
    <property type="protein sequence ID" value="HPBE_0000238501-mRNA-1"/>
    <property type="gene ID" value="HPBE_0000238501"/>
</dbReference>
<reference evidence="1 2" key="1">
    <citation type="submission" date="2018-11" db="EMBL/GenBank/DDBJ databases">
        <authorList>
            <consortium name="Pathogen Informatics"/>
        </authorList>
    </citation>
    <scope>NUCLEOTIDE SEQUENCE [LARGE SCALE GENOMIC DNA]</scope>
</reference>
<accession>A0A183F893</accession>
<reference evidence="3" key="2">
    <citation type="submission" date="2019-09" db="UniProtKB">
        <authorList>
            <consortium name="WormBaseParasite"/>
        </authorList>
    </citation>
    <scope>IDENTIFICATION</scope>
</reference>
<dbReference type="EMBL" id="UZAH01003521">
    <property type="protein sequence ID" value="VDO24908.1"/>
    <property type="molecule type" value="Genomic_DNA"/>
</dbReference>
<dbReference type="AlphaFoldDB" id="A0A183F893"/>
<gene>
    <name evidence="1" type="ORF">HPBE_LOCUS2386</name>
</gene>
<sequence>MTKCVSLPEASLATVPNCAPIPHLALPNRPWLISVEAFVRSGVSPKSHSLAPCAYLFRTSRAVFSSALKVVAMVCWLPSLAPRSPFTQLAPVLS</sequence>
<dbReference type="Proteomes" id="UP000050761">
    <property type="component" value="Unassembled WGS sequence"/>
</dbReference>
<keyword evidence="2" id="KW-1185">Reference proteome</keyword>